<dbReference type="Pfam" id="PF13649">
    <property type="entry name" value="Methyltransf_25"/>
    <property type="match status" value="1"/>
</dbReference>
<evidence type="ECO:0000313" key="5">
    <source>
        <dbReference type="Proteomes" id="UP000307943"/>
    </source>
</evidence>
<dbReference type="GO" id="GO:0032259">
    <property type="term" value="P:methylation"/>
    <property type="evidence" value="ECO:0007669"/>
    <property type="project" value="UniProtKB-KW"/>
</dbReference>
<dbReference type="InterPro" id="IPR041698">
    <property type="entry name" value="Methyltransf_25"/>
</dbReference>
<evidence type="ECO:0000313" key="4">
    <source>
        <dbReference type="EMBL" id="TNJ65473.1"/>
    </source>
</evidence>
<protein>
    <submittedName>
        <fullName evidence="4">Class I SAM-dependent methyltransferase</fullName>
    </submittedName>
</protein>
<dbReference type="PANTHER" id="PTHR43861:SF1">
    <property type="entry name" value="TRANS-ACONITATE 2-METHYLTRANSFERASE"/>
    <property type="match status" value="1"/>
</dbReference>
<evidence type="ECO:0000256" key="1">
    <source>
        <dbReference type="ARBA" id="ARBA00022603"/>
    </source>
</evidence>
<organism evidence="4 5">
    <name type="scientific">Paenibacillus hemerocallicola</name>
    <dbReference type="NCBI Taxonomy" id="1172614"/>
    <lineage>
        <taxon>Bacteria</taxon>
        <taxon>Bacillati</taxon>
        <taxon>Bacillota</taxon>
        <taxon>Bacilli</taxon>
        <taxon>Bacillales</taxon>
        <taxon>Paenibacillaceae</taxon>
        <taxon>Paenibacillus</taxon>
    </lineage>
</organism>
<dbReference type="AlphaFoldDB" id="A0A5C4T8Q6"/>
<proteinExistence type="predicted"/>
<dbReference type="EMBL" id="VDCQ01000018">
    <property type="protein sequence ID" value="TNJ65473.1"/>
    <property type="molecule type" value="Genomic_DNA"/>
</dbReference>
<name>A0A5C4T8Q6_9BACL</name>
<reference evidence="4 5" key="1">
    <citation type="submission" date="2019-05" db="EMBL/GenBank/DDBJ databases">
        <title>We sequenced the genome of Paenibacillus hemerocallicola KCTC 33185 for further insight into its adaptation and study the phylogeny of Paenibacillus.</title>
        <authorList>
            <person name="Narsing Rao M.P."/>
        </authorList>
    </citation>
    <scope>NUCLEOTIDE SEQUENCE [LARGE SCALE GENOMIC DNA]</scope>
    <source>
        <strain evidence="4 5">KCTC 33185</strain>
    </source>
</reference>
<dbReference type="InterPro" id="IPR029063">
    <property type="entry name" value="SAM-dependent_MTases_sf"/>
</dbReference>
<dbReference type="PANTHER" id="PTHR43861">
    <property type="entry name" value="TRANS-ACONITATE 2-METHYLTRANSFERASE-RELATED"/>
    <property type="match status" value="1"/>
</dbReference>
<dbReference type="Proteomes" id="UP000307943">
    <property type="component" value="Unassembled WGS sequence"/>
</dbReference>
<accession>A0A5C4T8Q6</accession>
<dbReference type="SUPFAM" id="SSF53335">
    <property type="entry name" value="S-adenosyl-L-methionine-dependent methyltransferases"/>
    <property type="match status" value="1"/>
</dbReference>
<comment type="caution">
    <text evidence="4">The sequence shown here is derived from an EMBL/GenBank/DDBJ whole genome shotgun (WGS) entry which is preliminary data.</text>
</comment>
<dbReference type="Gene3D" id="3.40.50.150">
    <property type="entry name" value="Vaccinia Virus protein VP39"/>
    <property type="match status" value="1"/>
</dbReference>
<feature type="domain" description="Methyltransferase" evidence="3">
    <location>
        <begin position="69"/>
        <end position="166"/>
    </location>
</feature>
<sequence>MRHGKDKRESKGERRLNEWGHLTEASKSRWEDNAGYWDDYMGEMSNRWHRELIRPATERLLSVQEGQMVLDIACGNGNFSRRLVELGANVVAFDYSPTMIERAERRSQAYADRIEFKVADATSRDDWERLAAEGPFDGAVSNMALMDIADIAPLVQALRQCLKPHGTFVFSIPHPCFRPPGARQAYETEDREGEVVSRSVVHIAQYATPGSYEAIGIQGQPVPHYMFHRSLSSYIRLFGSSGFVLDGMEEPTFRKDEGGGLGKFEWDEIPPVLVMRFKRDACATTD</sequence>
<keyword evidence="5" id="KW-1185">Reference proteome</keyword>
<evidence type="ECO:0000256" key="2">
    <source>
        <dbReference type="ARBA" id="ARBA00022679"/>
    </source>
</evidence>
<dbReference type="RefSeq" id="WP_139602970.1">
    <property type="nucleotide sequence ID" value="NZ_VDCQ01000018.1"/>
</dbReference>
<keyword evidence="2 4" id="KW-0808">Transferase</keyword>
<keyword evidence="1 4" id="KW-0489">Methyltransferase</keyword>
<dbReference type="OrthoDB" id="9791837at2"/>
<dbReference type="GO" id="GO:0008168">
    <property type="term" value="F:methyltransferase activity"/>
    <property type="evidence" value="ECO:0007669"/>
    <property type="project" value="UniProtKB-KW"/>
</dbReference>
<gene>
    <name evidence="4" type="ORF">FE784_14735</name>
</gene>
<dbReference type="CDD" id="cd02440">
    <property type="entry name" value="AdoMet_MTases"/>
    <property type="match status" value="1"/>
</dbReference>
<evidence type="ECO:0000259" key="3">
    <source>
        <dbReference type="Pfam" id="PF13649"/>
    </source>
</evidence>